<organism evidence="3">
    <name type="scientific">Achlya hypogyna</name>
    <name type="common">Oomycete</name>
    <name type="synonym">Protoachlya hypogyna</name>
    <dbReference type="NCBI Taxonomy" id="1202772"/>
    <lineage>
        <taxon>Eukaryota</taxon>
        <taxon>Sar</taxon>
        <taxon>Stramenopiles</taxon>
        <taxon>Oomycota</taxon>
        <taxon>Saprolegniomycetes</taxon>
        <taxon>Saprolegniales</taxon>
        <taxon>Achlyaceae</taxon>
        <taxon>Achlya</taxon>
    </lineage>
</organism>
<evidence type="ECO:0000256" key="1">
    <source>
        <dbReference type="SAM" id="SignalP"/>
    </source>
</evidence>
<dbReference type="AlphaFoldDB" id="A0A0A7CPC2"/>
<dbReference type="PANTHER" id="PTHR42951:SF14">
    <property type="entry name" value="METALLO-BETA-LACTAMASE SUPERFAMILY PROTEIN"/>
    <property type="match status" value="1"/>
</dbReference>
<protein>
    <submittedName>
        <fullName evidence="4">Beta-lactamase</fullName>
    </submittedName>
    <submittedName>
        <fullName evidence="3">Secreted protein</fullName>
    </submittedName>
</protein>
<dbReference type="OrthoDB" id="70749at2759"/>
<dbReference type="Proteomes" id="UP000243579">
    <property type="component" value="Unassembled WGS sequence"/>
</dbReference>
<feature type="domain" description="Metallo-beta-lactamase" evidence="2">
    <location>
        <begin position="41"/>
        <end position="222"/>
    </location>
</feature>
<reference evidence="3 5" key="1">
    <citation type="journal article" date="2014" name="Genome Biol. Evol.">
        <title>The secreted proteins of Achlya hypogyna and Thraustotheca clavata identify the ancestral oomycete secretome and reveal gene acquisitions by horizontal gene transfer.</title>
        <authorList>
            <person name="Misner I."/>
            <person name="Blouin N."/>
            <person name="Leonard G."/>
            <person name="Richards T.A."/>
            <person name="Lane C.E."/>
        </authorList>
    </citation>
    <scope>NUCLEOTIDE SEQUENCE</scope>
    <source>
        <strain evidence="3 5">ATCC 48635</strain>
    </source>
</reference>
<feature type="signal peptide" evidence="1">
    <location>
        <begin position="1"/>
        <end position="18"/>
    </location>
</feature>
<dbReference type="InterPro" id="IPR036866">
    <property type="entry name" value="RibonucZ/Hydroxyglut_hydro"/>
</dbReference>
<gene>
    <name evidence="4" type="ORF">ACHHYP_11237</name>
</gene>
<proteinExistence type="predicted"/>
<dbReference type="SUPFAM" id="SSF56281">
    <property type="entry name" value="Metallo-hydrolase/oxidoreductase"/>
    <property type="match status" value="1"/>
</dbReference>
<accession>A0A0A7CPC2</accession>
<evidence type="ECO:0000313" key="5">
    <source>
        <dbReference type="Proteomes" id="UP000243579"/>
    </source>
</evidence>
<dbReference type="EMBL" id="KM038828">
    <property type="protein sequence ID" value="AIG56289.1"/>
    <property type="molecule type" value="Genomic_DNA"/>
</dbReference>
<dbReference type="PANTHER" id="PTHR42951">
    <property type="entry name" value="METALLO-BETA-LACTAMASE DOMAIN-CONTAINING"/>
    <property type="match status" value="1"/>
</dbReference>
<keyword evidence="5" id="KW-1185">Reference proteome</keyword>
<dbReference type="Gene3D" id="3.60.15.10">
    <property type="entry name" value="Ribonuclease Z/Hydroxyacylglutathione hydrolase-like"/>
    <property type="match status" value="1"/>
</dbReference>
<dbReference type="EMBL" id="JNBR01001569">
    <property type="protein sequence ID" value="OQR85875.1"/>
    <property type="molecule type" value="Genomic_DNA"/>
</dbReference>
<evidence type="ECO:0000259" key="2">
    <source>
        <dbReference type="SMART" id="SM00849"/>
    </source>
</evidence>
<evidence type="ECO:0000313" key="3">
    <source>
        <dbReference type="EMBL" id="AIG56289.1"/>
    </source>
</evidence>
<dbReference type="CDD" id="cd07739">
    <property type="entry name" value="metallo-hydrolase-like_MBL-fold"/>
    <property type="match status" value="1"/>
</dbReference>
<keyword evidence="1" id="KW-0732">Signal</keyword>
<name>A0A0A7CPC2_ACHHY</name>
<dbReference type="STRING" id="1202772.A0A0A7CPC2"/>
<dbReference type="SMART" id="SM00849">
    <property type="entry name" value="Lactamase_B"/>
    <property type="match status" value="1"/>
</dbReference>
<feature type="chain" id="PRO_5002026927" evidence="1">
    <location>
        <begin position="19"/>
        <end position="287"/>
    </location>
</feature>
<dbReference type="InterPro" id="IPR050855">
    <property type="entry name" value="NDM-1-like"/>
</dbReference>
<evidence type="ECO:0000313" key="4">
    <source>
        <dbReference type="EMBL" id="OQR85875.1"/>
    </source>
</evidence>
<dbReference type="InterPro" id="IPR001279">
    <property type="entry name" value="Metallo-B-lactamas"/>
</dbReference>
<sequence>MNPLTALLALAAAAVASATTYCGDSTLTLTPYNPGTKGIFPVSSVLVSGAKEAILINAQFGKSQAQDVVNLVRASGKTLTTIYVSHGDPDYYFGLDTIHAAFPDASILATAPVIAHIKETVATKLTTWNPILGADAPNATIMPTLLTDKELKLEGHSLEIRGPADRSFVWIPDVKAVVDGVLMVNNIHAFMADAQTPESRVEWLRALEEIQALKPTTIVPGHALPGAVADIDAPAFTAKYIRDFEAETPKAVNSTALIAAMKRLYPDAGSETSLDIGAKVAKGEMKW</sequence>